<dbReference type="InterPro" id="IPR006531">
    <property type="entry name" value="Gp5/Vgr_OB"/>
</dbReference>
<feature type="region of interest" description="Disordered" evidence="1">
    <location>
        <begin position="110"/>
        <end position="135"/>
    </location>
</feature>
<dbReference type="Gene3D" id="2.40.50.260">
    <property type="entry name" value="Nucleic acid-binding protein domain"/>
    <property type="match status" value="1"/>
</dbReference>
<evidence type="ECO:0000259" key="2">
    <source>
        <dbReference type="Pfam" id="PF04717"/>
    </source>
</evidence>
<sequence>MGLIKQSDWLRPRNALQRQYEGTVVDVKDPRMLGRVKVSIEGLMDSKFIDIDDLPWCYPQLPAHLGNNAFGSSMYVPELHSTVLVEFPEKSIYHPVYRWRVSNRQTRPTDFQSEYPHRYGEADAHGNKSITSHAPGLSFKESRQQDGSQTFNDNERSVTLLSDPHGTLVEFDRENQKLYASFAGVELTITKSGIFLNTPSLMINSADAISLLASNGVDVATAQNGIGFENIINQIIGQGNPKGDKS</sequence>
<keyword evidence="4" id="KW-1185">Reference proteome</keyword>
<dbReference type="Pfam" id="PF04717">
    <property type="entry name" value="Phage_base_V"/>
    <property type="match status" value="1"/>
</dbReference>
<protein>
    <recommendedName>
        <fullName evidence="2">Gp5/Type VI secretion system Vgr protein OB-fold domain-containing protein</fullName>
    </recommendedName>
</protein>
<evidence type="ECO:0000313" key="4">
    <source>
        <dbReference type="Proteomes" id="UP000660708"/>
    </source>
</evidence>
<dbReference type="EMBL" id="AQHF01000028">
    <property type="protein sequence ID" value="MBE0347845.1"/>
    <property type="molecule type" value="Genomic_DNA"/>
</dbReference>
<organism evidence="3 4">
    <name type="scientific">Pseudoalteromonas peptidolytica F12-50-A1</name>
    <dbReference type="NCBI Taxonomy" id="1315280"/>
    <lineage>
        <taxon>Bacteria</taxon>
        <taxon>Pseudomonadati</taxon>
        <taxon>Pseudomonadota</taxon>
        <taxon>Gammaproteobacteria</taxon>
        <taxon>Alteromonadales</taxon>
        <taxon>Pseudoalteromonadaceae</taxon>
        <taxon>Pseudoalteromonas</taxon>
    </lineage>
</organism>
<name>A0A8I0MZ88_9GAMM</name>
<gene>
    <name evidence="3" type="ORF">PPEP_a4207</name>
</gene>
<comment type="caution">
    <text evidence="3">The sequence shown here is derived from an EMBL/GenBank/DDBJ whole genome shotgun (WGS) entry which is preliminary data.</text>
</comment>
<feature type="domain" description="Gp5/Type VI secretion system Vgr protein OB-fold" evidence="2">
    <location>
        <begin position="20"/>
        <end position="96"/>
    </location>
</feature>
<dbReference type="Proteomes" id="UP000660708">
    <property type="component" value="Unassembled WGS sequence"/>
</dbReference>
<evidence type="ECO:0000313" key="3">
    <source>
        <dbReference type="EMBL" id="MBE0347845.1"/>
    </source>
</evidence>
<accession>A0A8I0MZ88</accession>
<dbReference type="RefSeq" id="WP_147390430.1">
    <property type="nucleotide sequence ID" value="NZ_AQHF01000028.1"/>
</dbReference>
<dbReference type="AlphaFoldDB" id="A0A8I0MZ88"/>
<feature type="compositionally biased region" description="Basic and acidic residues" evidence="1">
    <location>
        <begin position="115"/>
        <end position="126"/>
    </location>
</feature>
<dbReference type="SUPFAM" id="SSF69255">
    <property type="entry name" value="gp5 N-terminal domain-like"/>
    <property type="match status" value="1"/>
</dbReference>
<reference evidence="3 4" key="1">
    <citation type="submission" date="2015-06" db="EMBL/GenBank/DDBJ databases">
        <title>Genome sequence of Pseudoalteromonas peptidolytica.</title>
        <authorList>
            <person name="Xie B.-B."/>
            <person name="Rong J.-C."/>
            <person name="Qin Q.-L."/>
            <person name="Zhang Y.-Z."/>
        </authorList>
    </citation>
    <scope>NUCLEOTIDE SEQUENCE [LARGE SCALE GENOMIC DNA]</scope>
    <source>
        <strain evidence="3 4">F12-50-A1</strain>
    </source>
</reference>
<evidence type="ECO:0000256" key="1">
    <source>
        <dbReference type="SAM" id="MobiDB-lite"/>
    </source>
</evidence>
<proteinExistence type="predicted"/>